<dbReference type="AlphaFoldDB" id="A0A2Z4Y201"/>
<dbReference type="EMBL" id="CP030759">
    <property type="protein sequence ID" value="AXA34946.1"/>
    <property type="molecule type" value="Genomic_DNA"/>
</dbReference>
<proteinExistence type="predicted"/>
<sequence length="41" mass="4134">MYGKAPPAVAGRLNVLSGEFQNLTEPASVGGRPASVPTPPV</sequence>
<name>A0A2Z4Y201_SUMC1</name>
<evidence type="ECO:0000313" key="2">
    <source>
        <dbReference type="Proteomes" id="UP000262583"/>
    </source>
</evidence>
<evidence type="ECO:0000313" key="1">
    <source>
        <dbReference type="EMBL" id="AXA34946.1"/>
    </source>
</evidence>
<accession>A0A2Z4Y201</accession>
<organism evidence="1 2">
    <name type="scientific">Sumerlaea chitinivorans</name>
    <dbReference type="NCBI Taxonomy" id="2250252"/>
    <lineage>
        <taxon>Bacteria</taxon>
        <taxon>Candidatus Sumerlaeota</taxon>
        <taxon>Candidatus Sumerlaeia</taxon>
        <taxon>Candidatus Sumerlaeales</taxon>
        <taxon>Candidatus Sumerlaeaceae</taxon>
        <taxon>Candidatus Sumerlaea</taxon>
    </lineage>
</organism>
<dbReference type="KEGG" id="schv:BRCON_0169"/>
<reference evidence="1 2" key="1">
    <citation type="submission" date="2018-05" db="EMBL/GenBank/DDBJ databases">
        <title>A metagenomic window into the 2 km-deep terrestrial subsurface aquifer revealed taxonomically and functionally diverse microbial community comprising novel uncultured bacterial lineages.</title>
        <authorList>
            <person name="Kadnikov V.V."/>
            <person name="Mardanov A.V."/>
            <person name="Beletsky A.V."/>
            <person name="Banks D."/>
            <person name="Pimenov N.V."/>
            <person name="Frank Y.A."/>
            <person name="Karnachuk O.V."/>
            <person name="Ravin N.V."/>
        </authorList>
    </citation>
    <scope>NUCLEOTIDE SEQUENCE [LARGE SCALE GENOMIC DNA]</scope>
    <source>
        <strain evidence="1">BY</strain>
    </source>
</reference>
<protein>
    <submittedName>
        <fullName evidence="1">Uncharacterized protein</fullName>
    </submittedName>
</protein>
<dbReference type="Proteomes" id="UP000262583">
    <property type="component" value="Chromosome"/>
</dbReference>
<gene>
    <name evidence="1" type="ORF">BRCON_0169</name>
</gene>